<dbReference type="Proteomes" id="UP001057402">
    <property type="component" value="Chromosome 6"/>
</dbReference>
<name>A0ACB9QFQ1_9MYRT</name>
<keyword evidence="2" id="KW-1185">Reference proteome</keyword>
<reference evidence="2" key="1">
    <citation type="journal article" date="2023" name="Front. Plant Sci.">
        <title>Chromosomal-level genome assembly of Melastoma candidum provides insights into trichome evolution.</title>
        <authorList>
            <person name="Zhong Y."/>
            <person name="Wu W."/>
            <person name="Sun C."/>
            <person name="Zou P."/>
            <person name="Liu Y."/>
            <person name="Dai S."/>
            <person name="Zhou R."/>
        </authorList>
    </citation>
    <scope>NUCLEOTIDE SEQUENCE [LARGE SCALE GENOMIC DNA]</scope>
</reference>
<sequence>MGPGEAAPGSCSVVGCPAASSPSSCRSRGCSCLAKLVMTLNKCRKLVAGKGRSRNMRQASFQCRYDPLSYALNFDSGGRGGNYEDYYRFCAFTNRFLTRPTTTAAASAAAATPSTPPVLAVSH</sequence>
<protein>
    <submittedName>
        <fullName evidence="1">Uncharacterized protein</fullName>
    </submittedName>
</protein>
<organism evidence="1 2">
    <name type="scientific">Melastoma candidum</name>
    <dbReference type="NCBI Taxonomy" id="119954"/>
    <lineage>
        <taxon>Eukaryota</taxon>
        <taxon>Viridiplantae</taxon>
        <taxon>Streptophyta</taxon>
        <taxon>Embryophyta</taxon>
        <taxon>Tracheophyta</taxon>
        <taxon>Spermatophyta</taxon>
        <taxon>Magnoliopsida</taxon>
        <taxon>eudicotyledons</taxon>
        <taxon>Gunneridae</taxon>
        <taxon>Pentapetalae</taxon>
        <taxon>rosids</taxon>
        <taxon>malvids</taxon>
        <taxon>Myrtales</taxon>
        <taxon>Melastomataceae</taxon>
        <taxon>Melastomatoideae</taxon>
        <taxon>Melastomateae</taxon>
        <taxon>Melastoma</taxon>
    </lineage>
</organism>
<evidence type="ECO:0000313" key="1">
    <source>
        <dbReference type="EMBL" id="KAI4364998.1"/>
    </source>
</evidence>
<evidence type="ECO:0000313" key="2">
    <source>
        <dbReference type="Proteomes" id="UP001057402"/>
    </source>
</evidence>
<gene>
    <name evidence="1" type="ORF">MLD38_021024</name>
</gene>
<comment type="caution">
    <text evidence="1">The sequence shown here is derived from an EMBL/GenBank/DDBJ whole genome shotgun (WGS) entry which is preliminary data.</text>
</comment>
<dbReference type="EMBL" id="CM042885">
    <property type="protein sequence ID" value="KAI4364998.1"/>
    <property type="molecule type" value="Genomic_DNA"/>
</dbReference>
<proteinExistence type="predicted"/>
<accession>A0ACB9QFQ1</accession>